<dbReference type="GO" id="GO:0016787">
    <property type="term" value="F:hydrolase activity"/>
    <property type="evidence" value="ECO:0007669"/>
    <property type="project" value="InterPro"/>
</dbReference>
<gene>
    <name evidence="2" type="ORF">FKR84_02630</name>
</gene>
<dbReference type="AlphaFoldDB" id="A0A507ZRV5"/>
<dbReference type="Proteomes" id="UP000317169">
    <property type="component" value="Unassembled WGS sequence"/>
</dbReference>
<keyword evidence="3" id="KW-1185">Reference proteome</keyword>
<feature type="domain" description="Phospholipase/carboxylesterase/thioesterase" evidence="1">
    <location>
        <begin position="23"/>
        <end position="207"/>
    </location>
</feature>
<comment type="caution">
    <text evidence="2">The sequence shown here is derived from an EMBL/GenBank/DDBJ whole genome shotgun (WGS) entry which is preliminary data.</text>
</comment>
<name>A0A507ZRV5_9FLAO</name>
<accession>A0A507ZRV5</accession>
<dbReference type="RefSeq" id="WP_141420639.1">
    <property type="nucleotide sequence ID" value="NZ_VIAR01000002.1"/>
</dbReference>
<reference evidence="2 3" key="1">
    <citation type="submission" date="2019-06" db="EMBL/GenBank/DDBJ databases">
        <title>Flavibacter putida gen. nov., sp. nov., a novel marine bacterium of the family Flavobacteriaceae isolated from coastal seawater.</title>
        <authorList>
            <person name="Feng X."/>
        </authorList>
    </citation>
    <scope>NUCLEOTIDE SEQUENCE [LARGE SCALE GENOMIC DNA]</scope>
    <source>
        <strain evidence="2 3">PLHSN227</strain>
    </source>
</reference>
<dbReference type="EMBL" id="VIAR01000002">
    <property type="protein sequence ID" value="TQD40109.1"/>
    <property type="molecule type" value="Genomic_DNA"/>
</dbReference>
<dbReference type="Pfam" id="PF02230">
    <property type="entry name" value="Abhydrolase_2"/>
    <property type="match status" value="1"/>
</dbReference>
<proteinExistence type="predicted"/>
<sequence length="214" mass="24618">MASAEKQVSYTTTNSYSTRNQLQEKTKNVWIACHGLGYLSKYFILYFAQLDKEENYIIAPQAPSKYYQKTDFKHVGASWLTRENTKQETENIVNYLDAVFTNENIPGDKRLILFGYSQGVSVIMRWLASRKIDCADLVIHSGGIPKELTAEDFKFLKETKVSLLYGKQDEYLNAKRVKEEITRAEELFGKENLEILPFEGKHEINRGLLKKIAG</sequence>
<protein>
    <submittedName>
        <fullName evidence="2">Esterase</fullName>
    </submittedName>
</protein>
<dbReference type="InterPro" id="IPR003140">
    <property type="entry name" value="PLipase/COase/thioEstase"/>
</dbReference>
<dbReference type="OrthoDB" id="595091at2"/>
<dbReference type="Gene3D" id="3.40.50.1820">
    <property type="entry name" value="alpha/beta hydrolase"/>
    <property type="match status" value="1"/>
</dbReference>
<organism evidence="2 3">
    <name type="scientific">Haloflavibacter putidus</name>
    <dbReference type="NCBI Taxonomy" id="2576776"/>
    <lineage>
        <taxon>Bacteria</taxon>
        <taxon>Pseudomonadati</taxon>
        <taxon>Bacteroidota</taxon>
        <taxon>Flavobacteriia</taxon>
        <taxon>Flavobacteriales</taxon>
        <taxon>Flavobacteriaceae</taxon>
        <taxon>Haloflavibacter</taxon>
    </lineage>
</organism>
<evidence type="ECO:0000313" key="2">
    <source>
        <dbReference type="EMBL" id="TQD40109.1"/>
    </source>
</evidence>
<dbReference type="SUPFAM" id="SSF53474">
    <property type="entry name" value="alpha/beta-Hydrolases"/>
    <property type="match status" value="1"/>
</dbReference>
<evidence type="ECO:0000259" key="1">
    <source>
        <dbReference type="Pfam" id="PF02230"/>
    </source>
</evidence>
<evidence type="ECO:0000313" key="3">
    <source>
        <dbReference type="Proteomes" id="UP000317169"/>
    </source>
</evidence>
<dbReference type="InterPro" id="IPR029058">
    <property type="entry name" value="AB_hydrolase_fold"/>
</dbReference>